<dbReference type="PANTHER" id="PTHR37299:SF1">
    <property type="entry name" value="STAGE 0 SPORULATION PROTEIN A HOMOLOG"/>
    <property type="match status" value="1"/>
</dbReference>
<dbReference type="PROSITE" id="PS50930">
    <property type="entry name" value="HTH_LYTTR"/>
    <property type="match status" value="1"/>
</dbReference>
<evidence type="ECO:0000259" key="3">
    <source>
        <dbReference type="PROSITE" id="PS50930"/>
    </source>
</evidence>
<dbReference type="STRING" id="1603886.GCA_001895165_02139"/>
<dbReference type="SUPFAM" id="SSF52172">
    <property type="entry name" value="CheY-like"/>
    <property type="match status" value="1"/>
</dbReference>
<dbReference type="Pfam" id="PF04397">
    <property type="entry name" value="LytTR"/>
    <property type="match status" value="1"/>
</dbReference>
<dbReference type="GO" id="GO:0000156">
    <property type="term" value="F:phosphorelay response regulator activity"/>
    <property type="evidence" value="ECO:0007669"/>
    <property type="project" value="InterPro"/>
</dbReference>
<evidence type="ECO:0000313" key="5">
    <source>
        <dbReference type="Proteomes" id="UP000216352"/>
    </source>
</evidence>
<dbReference type="InterPro" id="IPR011006">
    <property type="entry name" value="CheY-like_superfamily"/>
</dbReference>
<dbReference type="InterPro" id="IPR001789">
    <property type="entry name" value="Sig_transdc_resp-reg_receiver"/>
</dbReference>
<proteinExistence type="predicted"/>
<gene>
    <name evidence="4" type="ORF">BLEM_1277</name>
</gene>
<sequence>MYTLAVVDDDRLQREALVDTVNRVGAEVLGPNMDVLSFSGVGELERHLADRASRRLDIVLMDIALRNGSGGDAGHTTHSGDMGGSGDPNRVGDMGRMGNVNDAGDACGGSVRVVGGDLDAAAGIDAVRRLFPPSCGTQVIYVTGHIEYCTRVYNTDHVSFLLKPVRESDLRDALARAAVRLREESERPIGVRVGNAEYSVTPRDIIYAESRGRISRIHTERGVIESYLKLDELSARLPSRFVRCHKSYLVNLAYVWRFQSAQMELSNGVTVPVSQRRAAQAREAFLSYVR</sequence>
<feature type="modified residue" description="4-aspartylphosphate" evidence="1">
    <location>
        <position position="62"/>
    </location>
</feature>
<dbReference type="Gene3D" id="3.40.50.2300">
    <property type="match status" value="1"/>
</dbReference>
<dbReference type="Proteomes" id="UP000216352">
    <property type="component" value="Unassembled WGS sequence"/>
</dbReference>
<dbReference type="GO" id="GO:0003677">
    <property type="term" value="F:DNA binding"/>
    <property type="evidence" value="ECO:0007669"/>
    <property type="project" value="UniProtKB-KW"/>
</dbReference>
<dbReference type="RefSeq" id="WP_072726976.1">
    <property type="nucleotide sequence ID" value="NZ_BDIS01000028.1"/>
</dbReference>
<protein>
    <submittedName>
        <fullName evidence="4">DNA-binding response regulator</fullName>
    </submittedName>
</protein>
<keyword evidence="5" id="KW-1185">Reference proteome</keyword>
<accession>A0A261FSB5</accession>
<dbReference type="PANTHER" id="PTHR37299">
    <property type="entry name" value="TRANSCRIPTIONAL REGULATOR-RELATED"/>
    <property type="match status" value="1"/>
</dbReference>
<evidence type="ECO:0000256" key="1">
    <source>
        <dbReference type="PROSITE-ProRule" id="PRU00169"/>
    </source>
</evidence>
<dbReference type="InterPro" id="IPR007492">
    <property type="entry name" value="LytTR_DNA-bd_dom"/>
</dbReference>
<keyword evidence="1" id="KW-0597">Phosphoprotein</keyword>
<dbReference type="InterPro" id="IPR046947">
    <property type="entry name" value="LytR-like"/>
</dbReference>
<reference evidence="4 5" key="1">
    <citation type="journal article" date="2017" name="BMC Genomics">
        <title>Comparative genomic and phylogenomic analyses of the Bifidobacteriaceae family.</title>
        <authorList>
            <person name="Lugli G.A."/>
            <person name="Milani C."/>
            <person name="Turroni F."/>
            <person name="Duranti S."/>
            <person name="Mancabelli L."/>
            <person name="Mangifesta M."/>
            <person name="Ferrario C."/>
            <person name="Modesto M."/>
            <person name="Mattarelli P."/>
            <person name="Jiri K."/>
            <person name="van Sinderen D."/>
            <person name="Ventura M."/>
        </authorList>
    </citation>
    <scope>NUCLEOTIDE SEQUENCE [LARGE SCALE GENOMIC DNA]</scope>
    <source>
        <strain evidence="4 5">DSM 28807</strain>
    </source>
</reference>
<keyword evidence="4" id="KW-0238">DNA-binding</keyword>
<evidence type="ECO:0000313" key="4">
    <source>
        <dbReference type="EMBL" id="OZG61968.1"/>
    </source>
</evidence>
<dbReference type="EMBL" id="MWWX01000007">
    <property type="protein sequence ID" value="OZG61968.1"/>
    <property type="molecule type" value="Genomic_DNA"/>
</dbReference>
<organism evidence="4 5">
    <name type="scientific">Bifidobacterium lemurum</name>
    <dbReference type="NCBI Taxonomy" id="1603886"/>
    <lineage>
        <taxon>Bacteria</taxon>
        <taxon>Bacillati</taxon>
        <taxon>Actinomycetota</taxon>
        <taxon>Actinomycetes</taxon>
        <taxon>Bifidobacteriales</taxon>
        <taxon>Bifidobacteriaceae</taxon>
        <taxon>Bifidobacterium</taxon>
    </lineage>
</organism>
<feature type="domain" description="Response regulatory" evidence="2">
    <location>
        <begin position="3"/>
        <end position="178"/>
    </location>
</feature>
<dbReference type="PROSITE" id="PS50110">
    <property type="entry name" value="RESPONSE_REGULATORY"/>
    <property type="match status" value="1"/>
</dbReference>
<dbReference type="OrthoDB" id="3236539at2"/>
<dbReference type="AlphaFoldDB" id="A0A261FSB5"/>
<dbReference type="Gene3D" id="2.40.50.1020">
    <property type="entry name" value="LytTr DNA-binding domain"/>
    <property type="match status" value="1"/>
</dbReference>
<dbReference type="SMART" id="SM00850">
    <property type="entry name" value="LytTR"/>
    <property type="match status" value="1"/>
</dbReference>
<feature type="domain" description="HTH LytTR-type" evidence="3">
    <location>
        <begin position="189"/>
        <end position="287"/>
    </location>
</feature>
<comment type="caution">
    <text evidence="4">The sequence shown here is derived from an EMBL/GenBank/DDBJ whole genome shotgun (WGS) entry which is preliminary data.</text>
</comment>
<name>A0A261FSB5_9BIFI</name>
<evidence type="ECO:0000259" key="2">
    <source>
        <dbReference type="PROSITE" id="PS50110"/>
    </source>
</evidence>